<proteinExistence type="predicted"/>
<organism evidence="1 2">
    <name type="scientific">Cercospora zeae-maydis SCOH1-5</name>
    <dbReference type="NCBI Taxonomy" id="717836"/>
    <lineage>
        <taxon>Eukaryota</taxon>
        <taxon>Fungi</taxon>
        <taxon>Dikarya</taxon>
        <taxon>Ascomycota</taxon>
        <taxon>Pezizomycotina</taxon>
        <taxon>Dothideomycetes</taxon>
        <taxon>Dothideomycetidae</taxon>
        <taxon>Mycosphaerellales</taxon>
        <taxon>Mycosphaerellaceae</taxon>
        <taxon>Cercospora</taxon>
    </lineage>
</organism>
<dbReference type="Proteomes" id="UP000799539">
    <property type="component" value="Unassembled WGS sequence"/>
</dbReference>
<evidence type="ECO:0000313" key="1">
    <source>
        <dbReference type="EMBL" id="KAF2211776.1"/>
    </source>
</evidence>
<accession>A0A6A6FEF2</accession>
<sequence>MASYIRKVKYSAVSGSQVQIAGDCAAARYRTQPLSPAFTMQLPRLAQTQQTATTRGERQRQRDCATVTFSISFPMLLICPNPSSKDSAKESAGFLQVKWTLGVEVAGVRQLQVATQAAETVVKSSSHVTTSAQKKCAPPPLHQILTFTLSPRKSCRLPFHYRGSDTL</sequence>
<keyword evidence="2" id="KW-1185">Reference proteome</keyword>
<dbReference type="AlphaFoldDB" id="A0A6A6FEF2"/>
<protein>
    <submittedName>
        <fullName evidence="1">Uncharacterized protein</fullName>
    </submittedName>
</protein>
<dbReference type="EMBL" id="ML992675">
    <property type="protein sequence ID" value="KAF2211776.1"/>
    <property type="molecule type" value="Genomic_DNA"/>
</dbReference>
<evidence type="ECO:0000313" key="2">
    <source>
        <dbReference type="Proteomes" id="UP000799539"/>
    </source>
</evidence>
<name>A0A6A6FEF2_9PEZI</name>
<gene>
    <name evidence="1" type="ORF">CERZMDRAFT_98208</name>
</gene>
<reference evidence="1" key="1">
    <citation type="journal article" date="2020" name="Stud. Mycol.">
        <title>101 Dothideomycetes genomes: a test case for predicting lifestyles and emergence of pathogens.</title>
        <authorList>
            <person name="Haridas S."/>
            <person name="Albert R."/>
            <person name="Binder M."/>
            <person name="Bloem J."/>
            <person name="Labutti K."/>
            <person name="Salamov A."/>
            <person name="Andreopoulos B."/>
            <person name="Baker S."/>
            <person name="Barry K."/>
            <person name="Bills G."/>
            <person name="Bluhm B."/>
            <person name="Cannon C."/>
            <person name="Castanera R."/>
            <person name="Culley D."/>
            <person name="Daum C."/>
            <person name="Ezra D."/>
            <person name="Gonzalez J."/>
            <person name="Henrissat B."/>
            <person name="Kuo A."/>
            <person name="Liang C."/>
            <person name="Lipzen A."/>
            <person name="Lutzoni F."/>
            <person name="Magnuson J."/>
            <person name="Mondo S."/>
            <person name="Nolan M."/>
            <person name="Ohm R."/>
            <person name="Pangilinan J."/>
            <person name="Park H.-J."/>
            <person name="Ramirez L."/>
            <person name="Alfaro M."/>
            <person name="Sun H."/>
            <person name="Tritt A."/>
            <person name="Yoshinaga Y."/>
            <person name="Zwiers L.-H."/>
            <person name="Turgeon B."/>
            <person name="Goodwin S."/>
            <person name="Spatafora J."/>
            <person name="Crous P."/>
            <person name="Grigoriev I."/>
        </authorList>
    </citation>
    <scope>NUCLEOTIDE SEQUENCE</scope>
    <source>
        <strain evidence="1">SCOH1-5</strain>
    </source>
</reference>